<dbReference type="RefSeq" id="WP_187482082.1">
    <property type="nucleotide sequence ID" value="NZ_CP060695.1"/>
</dbReference>
<gene>
    <name evidence="1" type="ORF">H9W90_13375</name>
</gene>
<dbReference type="Proteomes" id="UP000515808">
    <property type="component" value="Chromosome"/>
</dbReference>
<dbReference type="PROSITE" id="PS51257">
    <property type="entry name" value="PROKAR_LIPOPROTEIN"/>
    <property type="match status" value="1"/>
</dbReference>
<dbReference type="Pfam" id="PF19765">
    <property type="entry name" value="DUF6252"/>
    <property type="match status" value="2"/>
</dbReference>
<accession>A0A7G9L970</accession>
<name>A0A7G9L970_9FLAO</name>
<reference evidence="1 2" key="1">
    <citation type="submission" date="2020-08" db="EMBL/GenBank/DDBJ databases">
        <title>Polaribacter sp. L12M9 isolated from gut of the Korean scallop.</title>
        <authorList>
            <person name="Jeong Y.S."/>
        </authorList>
    </citation>
    <scope>NUCLEOTIDE SEQUENCE [LARGE SCALE GENOMIC DNA]</scope>
    <source>
        <strain evidence="1 2">L12M9</strain>
    </source>
</reference>
<sequence length="291" mass="31535">MKKTIYLSILVLFFITSCEESGINFPTDNTQQLESGFSVNIDGVLFSTDKVDFTSDGVDIFINASKPETNEIFTLKTNNFSLGNFSFEGADNIASYVKNDPVSADVWSTINATSSKGNIEFTSIDNVNNTVSGVFNFTGKNLVNGSEKEFVSGVFTNVAKSVLPPSDNKFFAKVDGNEYKTISLFGSFVTVGKQELIMISANKSLSETIGFSINSDITVGEYDFGSFITQTYPTGQYSVGGTTYVADGKMNIKTHDTANKTISGTFAFDASPVISNTVVHKITEGEFTISY</sequence>
<proteinExistence type="predicted"/>
<keyword evidence="2" id="KW-1185">Reference proteome</keyword>
<organism evidence="1 2">
    <name type="scientific">Polaribacter pectinis</name>
    <dbReference type="NCBI Taxonomy" id="2738844"/>
    <lineage>
        <taxon>Bacteria</taxon>
        <taxon>Pseudomonadati</taxon>
        <taxon>Bacteroidota</taxon>
        <taxon>Flavobacteriia</taxon>
        <taxon>Flavobacteriales</taxon>
        <taxon>Flavobacteriaceae</taxon>
    </lineage>
</organism>
<dbReference type="InterPro" id="IPR046219">
    <property type="entry name" value="DUF6252"/>
</dbReference>
<dbReference type="AlphaFoldDB" id="A0A7G9L970"/>
<evidence type="ECO:0000313" key="1">
    <source>
        <dbReference type="EMBL" id="QNM85169.1"/>
    </source>
</evidence>
<protein>
    <submittedName>
        <fullName evidence="1">Uncharacterized protein</fullName>
    </submittedName>
</protein>
<dbReference type="EMBL" id="CP060695">
    <property type="protein sequence ID" value="QNM85169.1"/>
    <property type="molecule type" value="Genomic_DNA"/>
</dbReference>
<evidence type="ECO:0000313" key="2">
    <source>
        <dbReference type="Proteomes" id="UP000515808"/>
    </source>
</evidence>
<dbReference type="KEGG" id="ppec:H9W90_13375"/>